<comment type="similarity">
    <text evidence="3">Belongs to the lyase 1 family. Adenylosuccinate lyase subfamily.</text>
</comment>
<comment type="catalytic activity">
    <reaction evidence="3">
        <text>(2S)-2-[5-amino-1-(5-phospho-beta-D-ribosyl)imidazole-4-carboxamido]succinate = 5-amino-1-(5-phospho-beta-D-ribosyl)imidazole-4-carboxamide + fumarate</text>
        <dbReference type="Rhea" id="RHEA:23920"/>
        <dbReference type="ChEBI" id="CHEBI:29806"/>
        <dbReference type="ChEBI" id="CHEBI:58443"/>
        <dbReference type="ChEBI" id="CHEBI:58475"/>
        <dbReference type="EC" id="4.3.2.2"/>
    </reaction>
</comment>
<evidence type="ECO:0000256" key="1">
    <source>
        <dbReference type="ARBA" id="ARBA00023239"/>
    </source>
</evidence>
<dbReference type="GO" id="GO:0070626">
    <property type="term" value="F:(S)-2-(5-amino-1-(5-phospho-D-ribosyl)imidazole-4-carboxamido) succinate lyase (fumarate-forming) activity"/>
    <property type="evidence" value="ECO:0007669"/>
    <property type="project" value="TreeGrafter"/>
</dbReference>
<dbReference type="GO" id="GO:0004018">
    <property type="term" value="F:N6-(1,2-dicarboxyethyl)AMP AMP-lyase (fumarate-forming) activity"/>
    <property type="evidence" value="ECO:0007669"/>
    <property type="project" value="UniProtKB-UniRule"/>
</dbReference>
<dbReference type="PROSITE" id="PS00163">
    <property type="entry name" value="FUMARATE_LYASES"/>
    <property type="match status" value="1"/>
</dbReference>
<dbReference type="Pfam" id="PF10397">
    <property type="entry name" value="ADSL_C"/>
    <property type="match status" value="1"/>
</dbReference>
<accession>A0A934RSM7</accession>
<dbReference type="InterPro" id="IPR020557">
    <property type="entry name" value="Fumarate_lyase_CS"/>
</dbReference>
<dbReference type="Gene3D" id="1.10.40.30">
    <property type="entry name" value="Fumarase/aspartase (C-terminal domain)"/>
    <property type="match status" value="1"/>
</dbReference>
<proteinExistence type="inferred from homology"/>
<evidence type="ECO:0000256" key="2">
    <source>
        <dbReference type="NCBIfam" id="TIGR00928"/>
    </source>
</evidence>
<organism evidence="5 6">
    <name type="scientific">Pelagicoccus mobilis</name>
    <dbReference type="NCBI Taxonomy" id="415221"/>
    <lineage>
        <taxon>Bacteria</taxon>
        <taxon>Pseudomonadati</taxon>
        <taxon>Verrucomicrobiota</taxon>
        <taxon>Opitutia</taxon>
        <taxon>Puniceicoccales</taxon>
        <taxon>Pelagicoccaceae</taxon>
        <taxon>Pelagicoccus</taxon>
    </lineage>
</organism>
<comment type="catalytic activity">
    <reaction evidence="3">
        <text>N(6)-(1,2-dicarboxyethyl)-AMP = fumarate + AMP</text>
        <dbReference type="Rhea" id="RHEA:16853"/>
        <dbReference type="ChEBI" id="CHEBI:29806"/>
        <dbReference type="ChEBI" id="CHEBI:57567"/>
        <dbReference type="ChEBI" id="CHEBI:456215"/>
        <dbReference type="EC" id="4.3.2.2"/>
    </reaction>
</comment>
<dbReference type="Gene3D" id="1.10.275.60">
    <property type="match status" value="1"/>
</dbReference>
<dbReference type="GO" id="GO:0044208">
    <property type="term" value="P:'de novo' AMP biosynthetic process"/>
    <property type="evidence" value="ECO:0007669"/>
    <property type="project" value="TreeGrafter"/>
</dbReference>
<comment type="pathway">
    <text evidence="3">Purine metabolism; AMP biosynthesis via de novo pathway; AMP from IMP: step 2/2.</text>
</comment>
<dbReference type="SUPFAM" id="SSF48557">
    <property type="entry name" value="L-aspartase-like"/>
    <property type="match status" value="1"/>
</dbReference>
<keyword evidence="3" id="KW-0658">Purine biosynthesis</keyword>
<dbReference type="AlphaFoldDB" id="A0A934RSM7"/>
<feature type="domain" description="Adenylosuccinate lyase C-terminal" evidence="4">
    <location>
        <begin position="370"/>
        <end position="456"/>
    </location>
</feature>
<dbReference type="InterPro" id="IPR004769">
    <property type="entry name" value="Pur_lyase"/>
</dbReference>
<reference evidence="5" key="1">
    <citation type="submission" date="2021-01" db="EMBL/GenBank/DDBJ databases">
        <title>Modified the classification status of verrucomicrobia.</title>
        <authorList>
            <person name="Feng X."/>
        </authorList>
    </citation>
    <scope>NUCLEOTIDE SEQUENCE</scope>
    <source>
        <strain evidence="5">KCTC 13126</strain>
    </source>
</reference>
<dbReference type="GO" id="GO:0005829">
    <property type="term" value="C:cytosol"/>
    <property type="evidence" value="ECO:0007669"/>
    <property type="project" value="TreeGrafter"/>
</dbReference>
<dbReference type="NCBIfam" id="TIGR00928">
    <property type="entry name" value="purB"/>
    <property type="match status" value="1"/>
</dbReference>
<comment type="caution">
    <text evidence="5">The sequence shown here is derived from an EMBL/GenBank/DDBJ whole genome shotgun (WGS) entry which is preliminary data.</text>
</comment>
<evidence type="ECO:0000256" key="3">
    <source>
        <dbReference type="RuleBase" id="RU361172"/>
    </source>
</evidence>
<dbReference type="Proteomes" id="UP000617628">
    <property type="component" value="Unassembled WGS sequence"/>
</dbReference>
<keyword evidence="1 3" id="KW-0456">Lyase</keyword>
<evidence type="ECO:0000313" key="5">
    <source>
        <dbReference type="EMBL" id="MBK1875636.1"/>
    </source>
</evidence>
<dbReference type="InterPro" id="IPR008948">
    <property type="entry name" value="L-Aspartase-like"/>
</dbReference>
<dbReference type="SMART" id="SM00998">
    <property type="entry name" value="ADSL_C"/>
    <property type="match status" value="1"/>
</dbReference>
<evidence type="ECO:0000313" key="6">
    <source>
        <dbReference type="Proteomes" id="UP000617628"/>
    </source>
</evidence>
<dbReference type="PANTHER" id="PTHR43172:SF1">
    <property type="entry name" value="ADENYLOSUCCINATE LYASE"/>
    <property type="match status" value="1"/>
</dbReference>
<dbReference type="RefSeq" id="WP_200353855.1">
    <property type="nucleotide sequence ID" value="NZ_JAENIL010000003.1"/>
</dbReference>
<dbReference type="InterPro" id="IPR000362">
    <property type="entry name" value="Fumarate_lyase_fam"/>
</dbReference>
<dbReference type="PRINTS" id="PR00149">
    <property type="entry name" value="FUMRATELYASE"/>
</dbReference>
<evidence type="ECO:0000259" key="4">
    <source>
        <dbReference type="SMART" id="SM00998"/>
    </source>
</evidence>
<dbReference type="EMBL" id="JAENIL010000003">
    <property type="protein sequence ID" value="MBK1875636.1"/>
    <property type="molecule type" value="Genomic_DNA"/>
</dbReference>
<protein>
    <recommendedName>
        <fullName evidence="2 3">Adenylosuccinate lyase</fullName>
        <shortName evidence="3">ASL</shortName>
        <ecNumber evidence="2 3">4.3.2.2</ecNumber>
    </recommendedName>
    <alternativeName>
        <fullName evidence="3">Adenylosuccinase</fullName>
    </alternativeName>
</protein>
<dbReference type="InterPro" id="IPR019468">
    <property type="entry name" value="AdenyloSucc_lyase_C"/>
</dbReference>
<sequence>MAQSESVIPNVLAERYASGAMKAIWSPEGRILIERDYWIAVMKGQRELGLKIPAKAIKDYEKVKKSIDVKSIDARERQLLHDVKARIEEFNGLAGHEYIHLGMTSRDLTENVEQLQVLRSLEQIRVKAIAALNRLCERSVEYKDLMITGRTHNVPAQATTLGKRLAMAGQELLIGIERLHDLVERYPARGLKGAVGTQLDQQTLFDGSATAVANLEEKIVKHLGFGNVMTNVGQVYPRSLDLDTVSALEQLASSAVNMTTTVRLMAGQGLMTEGFKKGQVGSSAMPHKVNCRTSERIHGFGTILKGYATMAAGLTGGQWNEGDVSCSVVRRVMLPDAFFAIDGLLEAFLTVLGQMGAFEKAIAAENAVQLPFLASTTILMESVKAGTGRETAHLAIKENALAASKEIREGRPSEAKLTERLAADERIPLNLKQLEKLLSESSRFVGAAGKQVTQFKRATAKWTKKFPESLKVKPGSML</sequence>
<comment type="pathway">
    <text evidence="3">Purine metabolism; IMP biosynthesis via de novo pathway; 5-amino-1-(5-phospho-D-ribosyl)imidazole-4-carboxamide from 5-amino-1-(5-phospho-D-ribosyl)imidazole-4-carboxylate: step 2/2.</text>
</comment>
<gene>
    <name evidence="5" type="ORF">JIN87_02090</name>
</gene>
<dbReference type="Pfam" id="PF00206">
    <property type="entry name" value="Lyase_1"/>
    <property type="match status" value="1"/>
</dbReference>
<dbReference type="PANTHER" id="PTHR43172">
    <property type="entry name" value="ADENYLOSUCCINATE LYASE"/>
    <property type="match status" value="1"/>
</dbReference>
<dbReference type="EC" id="4.3.2.2" evidence="2 3"/>
<dbReference type="Gene3D" id="1.20.200.10">
    <property type="entry name" value="Fumarase/aspartase (Central domain)"/>
    <property type="match status" value="1"/>
</dbReference>
<name>A0A934RSM7_9BACT</name>
<keyword evidence="6" id="KW-1185">Reference proteome</keyword>
<dbReference type="InterPro" id="IPR022761">
    <property type="entry name" value="Fumarate_lyase_N"/>
</dbReference>